<dbReference type="FunFam" id="3.60.15.10:FF:000073">
    <property type="entry name" value="MBL fold metallo-hydrolase"/>
    <property type="match status" value="1"/>
</dbReference>
<name>A0A0N0GVG1_9ACTN</name>
<proteinExistence type="predicted"/>
<dbReference type="PANTHER" id="PTHR42951">
    <property type="entry name" value="METALLO-BETA-LACTAMASE DOMAIN-CONTAINING"/>
    <property type="match status" value="1"/>
</dbReference>
<dbReference type="EMBL" id="LGKG01000196">
    <property type="protein sequence ID" value="KPC58910.1"/>
    <property type="molecule type" value="Genomic_DNA"/>
</dbReference>
<dbReference type="AlphaFoldDB" id="A0A0N0GVG1"/>
<dbReference type="Pfam" id="PF00753">
    <property type="entry name" value="Lactamase_B"/>
    <property type="match status" value="1"/>
</dbReference>
<organism evidence="2 3">
    <name type="scientific">Streptomyces chattanoogensis</name>
    <dbReference type="NCBI Taxonomy" id="66876"/>
    <lineage>
        <taxon>Bacteria</taxon>
        <taxon>Bacillati</taxon>
        <taxon>Actinomycetota</taxon>
        <taxon>Actinomycetes</taxon>
        <taxon>Kitasatosporales</taxon>
        <taxon>Streptomycetaceae</taxon>
        <taxon>Streptomyces</taxon>
    </lineage>
</organism>
<dbReference type="InterPro" id="IPR001279">
    <property type="entry name" value="Metallo-B-lactamas"/>
</dbReference>
<dbReference type="Proteomes" id="UP000037982">
    <property type="component" value="Unassembled WGS sequence"/>
</dbReference>
<dbReference type="InterPro" id="IPR050855">
    <property type="entry name" value="NDM-1-like"/>
</dbReference>
<dbReference type="SUPFAM" id="SSF56281">
    <property type="entry name" value="Metallo-hydrolase/oxidoreductase"/>
    <property type="match status" value="1"/>
</dbReference>
<reference evidence="3" key="1">
    <citation type="submission" date="2015-07" db="EMBL/GenBank/DDBJ databases">
        <authorList>
            <person name="Ju K.-S."/>
            <person name="Doroghazi J.R."/>
            <person name="Metcalf W.W."/>
        </authorList>
    </citation>
    <scope>NUCLEOTIDE SEQUENCE [LARGE SCALE GENOMIC DNA]</scope>
    <source>
        <strain evidence="3">NRRL ISP-5002</strain>
    </source>
</reference>
<sequence>MHSAWEEAGWERLGEGVARRRMPGWDETIGVIAGSTGVMIVDTGASLRDGADLRRAIRGVLGRDVTHIALTHPHFDHVLGTAAFAGVEVFGATGLADLLLRERDELRRDAERHGIDAHAAAEATDLLVRPHHHVHDELAVDLGDRQVILANVGPGHTAHDLAVLVPGRHGAPAIVFCGDLVEESGEPSAGHDALPQQWPAALDRLLALGGEDAAYVPGHGAVVDAAFVRAQRDALAVRFGVTPPA</sequence>
<dbReference type="Gene3D" id="3.60.15.10">
    <property type="entry name" value="Ribonuclease Z/Hydroxyacylglutathione hydrolase-like"/>
    <property type="match status" value="1"/>
</dbReference>
<dbReference type="PANTHER" id="PTHR42951:SF4">
    <property type="entry name" value="ACYL-COENZYME A THIOESTERASE MBLAC2"/>
    <property type="match status" value="1"/>
</dbReference>
<dbReference type="PATRIC" id="fig|66876.3.peg.8283"/>
<protein>
    <submittedName>
        <fullName evidence="2">Metallo-beta-lactamase</fullName>
    </submittedName>
</protein>
<gene>
    <name evidence="2" type="ORF">ADL29_37680</name>
</gene>
<dbReference type="SMART" id="SM00849">
    <property type="entry name" value="Lactamase_B"/>
    <property type="match status" value="1"/>
</dbReference>
<keyword evidence="3" id="KW-1185">Reference proteome</keyword>
<dbReference type="CDD" id="cd16282">
    <property type="entry name" value="metallo-hydrolase-like_MBL-fold"/>
    <property type="match status" value="1"/>
</dbReference>
<feature type="domain" description="Metallo-beta-lactamase" evidence="1">
    <location>
        <begin position="26"/>
        <end position="219"/>
    </location>
</feature>
<comment type="caution">
    <text evidence="2">The sequence shown here is derived from an EMBL/GenBank/DDBJ whole genome shotgun (WGS) entry which is preliminary data.</text>
</comment>
<dbReference type="RefSeq" id="WP_053927957.1">
    <property type="nucleotide sequence ID" value="NZ_LGKG01000196.1"/>
</dbReference>
<evidence type="ECO:0000259" key="1">
    <source>
        <dbReference type="SMART" id="SM00849"/>
    </source>
</evidence>
<evidence type="ECO:0000313" key="3">
    <source>
        <dbReference type="Proteomes" id="UP000037982"/>
    </source>
</evidence>
<evidence type="ECO:0000313" key="2">
    <source>
        <dbReference type="EMBL" id="KPC58910.1"/>
    </source>
</evidence>
<accession>A0A0N0GVG1</accession>
<dbReference type="InterPro" id="IPR036866">
    <property type="entry name" value="RibonucZ/Hydroxyglut_hydro"/>
</dbReference>